<dbReference type="Proteomes" id="UP001344447">
    <property type="component" value="Unassembled WGS sequence"/>
</dbReference>
<evidence type="ECO:0000313" key="4">
    <source>
        <dbReference type="Proteomes" id="UP001344447"/>
    </source>
</evidence>
<gene>
    <name evidence="3" type="ORF">RB653_004118</name>
</gene>
<dbReference type="GO" id="GO:0006887">
    <property type="term" value="P:exocytosis"/>
    <property type="evidence" value="ECO:0007669"/>
    <property type="project" value="UniProtKB-KW"/>
</dbReference>
<name>A0AAN7U5N6_9MYCE</name>
<dbReference type="InterPro" id="IPR014772">
    <property type="entry name" value="Munc13_dom-2"/>
</dbReference>
<dbReference type="PANTHER" id="PTHR45999">
    <property type="entry name" value="UNC-13-4A, ISOFORM B"/>
    <property type="match status" value="1"/>
</dbReference>
<reference evidence="3 4" key="1">
    <citation type="submission" date="2023-11" db="EMBL/GenBank/DDBJ databases">
        <title>Dfirmibasis_genome.</title>
        <authorList>
            <person name="Edelbroek B."/>
            <person name="Kjellin J."/>
            <person name="Jerlstrom-Hultqvist J."/>
            <person name="Soderbom F."/>
        </authorList>
    </citation>
    <scope>NUCLEOTIDE SEQUENCE [LARGE SCALE GENOMIC DNA]</scope>
    <source>
        <strain evidence="3 4">TNS-C-14</strain>
    </source>
</reference>
<accession>A0AAN7U5N6</accession>
<dbReference type="EMBL" id="JAVFKY010000001">
    <property type="protein sequence ID" value="KAK5582533.1"/>
    <property type="molecule type" value="Genomic_DNA"/>
</dbReference>
<sequence length="939" mass="109585">MEEVIKHKAIISNNEAYAIIRAILCLYSVNKTEEFKNSANEKTMGPVLKKAFGLSDEQYNEISEKILEYTTEEITISELQLRYAWKDNHPIYKSKAFKDPDGHTKWQKKEFQDIKKLLKDPSLLDLNTKLQLNNNNNNNNINININNKNKNENLKPSIQDVFNITLKKHTIEKSNGGKDNIHIGYKILVNAFLQYSSQEVYREDRQHPIKSSLLKSNDLFNLGLLPEFTWILNEYSILYGIRDFYRYLVIFDVLTTRFDDSLNQLNLLSNCFDKLQSIRKSQDNFNETITTTSINGNAISGGINFNNNDNSSGGIIIIITEDEDELFNKISSNLFNNLLIRIGNYRICFTPNQVEKLPQRQSQPYQRLIKTVPLTFALNLMKHIVNELFSDLIDFQSVIKKAIIEANEKEYIRSMEHFEALYNGQINSNYQQIFLLSKVINDIIDKWFDWEIYYFDLSFSELLKSNQNQNQNQNINQNQKQIHLEIVFQTFSNFINKSVNNIYRHYSNEEHTVRNNKSGKLEAAPWITCLFSDLIPSLVRYNEIVFGLFKKKPIALEGEISFLTGQFILNRISILNTNIKYLIKHQEWKPNGKGVFHTSCPIDFFEFLTQCYSGIQTLEIKLSIPSNPMTRSFGTNLGDTFLFFVKGIRSMILNDLPLEQQKSISNVIDNAISNQATPKQLFQSLVENVRLPKLHCYNITEKMCLQINDIEQSRGLLQDFDDKYNNIFRNSLNELFTTLKDHWNYLLTYYVYKMNCYIKPIIQSISLSYNDNSTTNYTKELANFIEVNLSFCNKKLQANLFPILLKRLFQSIVNNMLDIILPNKKIYNKLVVEKSLSNFKGLMDELTKVFHGEGDKTSTYFELTLDDYTRIKKVIELYTFDSQQLIEFHKILLRSHSKSVITANEVSNSNNLLDESFTIMNFKRNDSKEIENYLKNLNK</sequence>
<organism evidence="3 4">
    <name type="scientific">Dictyostelium firmibasis</name>
    <dbReference type="NCBI Taxonomy" id="79012"/>
    <lineage>
        <taxon>Eukaryota</taxon>
        <taxon>Amoebozoa</taxon>
        <taxon>Evosea</taxon>
        <taxon>Eumycetozoa</taxon>
        <taxon>Dictyostelia</taxon>
        <taxon>Dictyosteliales</taxon>
        <taxon>Dictyosteliaceae</taxon>
        <taxon>Dictyostelium</taxon>
    </lineage>
</organism>
<protein>
    <recommendedName>
        <fullName evidence="2">MHD2 domain-containing protein</fullName>
    </recommendedName>
</protein>
<dbReference type="PANTHER" id="PTHR45999:SF8">
    <property type="entry name" value="MHD2 DOMAIN-CONTAINING PROTEIN"/>
    <property type="match status" value="1"/>
</dbReference>
<keyword evidence="1" id="KW-0268">Exocytosis</keyword>
<evidence type="ECO:0000256" key="1">
    <source>
        <dbReference type="ARBA" id="ARBA00022483"/>
    </source>
</evidence>
<dbReference type="InterPro" id="IPR052095">
    <property type="entry name" value="UNC-13_domain"/>
</dbReference>
<comment type="caution">
    <text evidence="3">The sequence shown here is derived from an EMBL/GenBank/DDBJ whole genome shotgun (WGS) entry which is preliminary data.</text>
</comment>
<feature type="domain" description="MHD2" evidence="2">
    <location>
        <begin position="775"/>
        <end position="889"/>
    </location>
</feature>
<dbReference type="AlphaFoldDB" id="A0AAN7U5N6"/>
<dbReference type="GO" id="GO:0099503">
    <property type="term" value="C:secretory vesicle"/>
    <property type="evidence" value="ECO:0007669"/>
    <property type="project" value="TreeGrafter"/>
</dbReference>
<dbReference type="PROSITE" id="PS51259">
    <property type="entry name" value="MHD2"/>
    <property type="match status" value="1"/>
</dbReference>
<evidence type="ECO:0000313" key="3">
    <source>
        <dbReference type="EMBL" id="KAK5582533.1"/>
    </source>
</evidence>
<evidence type="ECO:0000259" key="2">
    <source>
        <dbReference type="PROSITE" id="PS51259"/>
    </source>
</evidence>
<keyword evidence="4" id="KW-1185">Reference proteome</keyword>
<proteinExistence type="predicted"/>